<dbReference type="InterPro" id="IPR011009">
    <property type="entry name" value="Kinase-like_dom_sf"/>
</dbReference>
<evidence type="ECO:0000256" key="4">
    <source>
        <dbReference type="ARBA" id="ARBA00022777"/>
    </source>
</evidence>
<dbReference type="GO" id="GO:0005524">
    <property type="term" value="F:ATP binding"/>
    <property type="evidence" value="ECO:0007669"/>
    <property type="project" value="UniProtKB-UniRule"/>
</dbReference>
<dbReference type="InterPro" id="IPR008271">
    <property type="entry name" value="Ser/Thr_kinase_AS"/>
</dbReference>
<dbReference type="GO" id="GO:0000045">
    <property type="term" value="P:autophagosome assembly"/>
    <property type="evidence" value="ECO:0007669"/>
    <property type="project" value="TreeGrafter"/>
</dbReference>
<dbReference type="InterPro" id="IPR017441">
    <property type="entry name" value="Protein_kinase_ATP_BS"/>
</dbReference>
<dbReference type="GO" id="GO:0016020">
    <property type="term" value="C:membrane"/>
    <property type="evidence" value="ECO:0007669"/>
    <property type="project" value="TreeGrafter"/>
</dbReference>
<dbReference type="GO" id="GO:0010506">
    <property type="term" value="P:regulation of autophagy"/>
    <property type="evidence" value="ECO:0007669"/>
    <property type="project" value="InterPro"/>
</dbReference>
<gene>
    <name evidence="8" type="ORF">BSTOLATCC_MIC11725</name>
</gene>
<evidence type="ECO:0000256" key="6">
    <source>
        <dbReference type="PROSITE-ProRule" id="PRU10141"/>
    </source>
</evidence>
<dbReference type="PANTHER" id="PTHR24348">
    <property type="entry name" value="SERINE/THREONINE-PROTEIN KINASE UNC-51-RELATED"/>
    <property type="match status" value="1"/>
</dbReference>
<dbReference type="Gene3D" id="1.10.510.10">
    <property type="entry name" value="Transferase(Phosphotransferase) domain 1"/>
    <property type="match status" value="1"/>
</dbReference>
<dbReference type="SMART" id="SM00220">
    <property type="entry name" value="S_TKc"/>
    <property type="match status" value="1"/>
</dbReference>
<dbReference type="GO" id="GO:0000407">
    <property type="term" value="C:phagophore assembly site"/>
    <property type="evidence" value="ECO:0007669"/>
    <property type="project" value="TreeGrafter"/>
</dbReference>
<dbReference type="FunFam" id="3.30.200.20:FF:000042">
    <property type="entry name" value="Aurora kinase A"/>
    <property type="match status" value="1"/>
</dbReference>
<dbReference type="GO" id="GO:0005829">
    <property type="term" value="C:cytosol"/>
    <property type="evidence" value="ECO:0007669"/>
    <property type="project" value="TreeGrafter"/>
</dbReference>
<keyword evidence="4" id="KW-0418">Kinase</keyword>
<keyword evidence="5 6" id="KW-0067">ATP-binding</keyword>
<dbReference type="PANTHER" id="PTHR24348:SF22">
    <property type="entry name" value="NON-SPECIFIC SERINE_THREONINE PROTEIN KINASE"/>
    <property type="match status" value="1"/>
</dbReference>
<evidence type="ECO:0000256" key="2">
    <source>
        <dbReference type="ARBA" id="ARBA00022679"/>
    </source>
</evidence>
<evidence type="ECO:0000313" key="9">
    <source>
        <dbReference type="Proteomes" id="UP001162131"/>
    </source>
</evidence>
<dbReference type="InterPro" id="IPR045269">
    <property type="entry name" value="Atg1-like"/>
</dbReference>
<dbReference type="SUPFAM" id="SSF56112">
    <property type="entry name" value="Protein kinase-like (PK-like)"/>
    <property type="match status" value="1"/>
</dbReference>
<organism evidence="8 9">
    <name type="scientific">Blepharisma stoltei</name>
    <dbReference type="NCBI Taxonomy" id="1481888"/>
    <lineage>
        <taxon>Eukaryota</taxon>
        <taxon>Sar</taxon>
        <taxon>Alveolata</taxon>
        <taxon>Ciliophora</taxon>
        <taxon>Postciliodesmatophora</taxon>
        <taxon>Heterotrichea</taxon>
        <taxon>Heterotrichida</taxon>
        <taxon>Blepharismidae</taxon>
        <taxon>Blepharisma</taxon>
    </lineage>
</organism>
<protein>
    <recommendedName>
        <fullName evidence="7">Protein kinase domain-containing protein</fullName>
    </recommendedName>
</protein>
<dbReference type="InterPro" id="IPR000719">
    <property type="entry name" value="Prot_kinase_dom"/>
</dbReference>
<evidence type="ECO:0000259" key="7">
    <source>
        <dbReference type="PROSITE" id="PS50011"/>
    </source>
</evidence>
<sequence length="523" mass="59677">MGKRIGSYELKAKLGKGTFGTVFLGKHIPSKNKIAIKMINRQGLKPEQQNRLEQEILCQRSVDSDYVVKLLDVQKTDNNFYLILEFCSGGDLGQFIQQNGPVDEAVAQRWMQHLAEGFKALRSKNIIHRDLKLQNILMTEASTSAVLKLADFGMSRFLDDDLAQSWLGTPLYMAPEVFRLREGYDSKADIWSLGVVFYEMLTGEAPFNARRKEEIPNAQRHLKPFPVAISQVCKDLLERMLAYDPKHRISFDDFFEHPFVAGIKEDNSSLMASKGSSDVYLSSDIAPNIPIPEQLESPMSTDDFILLDNEETVPDFVFIAKDNHPAINLAEVMSSVEEQLETIMIILKFAEKIKSNNEIIGSFAVYVKAVTLMENLLNFSQQMINKYNLIPESYPNFFEQHDRVKRLFLENQDKTEELCKIVDHILSSGDPKYATFIDSIGKQGLADSLLYNYTISLCKEGAKDEFLRDYQKSKEKYQEAVWLLDHLCKGKDSDPSSEWDMVEAFRAETHRRLDTVNVKLTTA</sequence>
<dbReference type="EMBL" id="CAJZBQ010000012">
    <property type="protein sequence ID" value="CAG9314730.1"/>
    <property type="molecule type" value="Genomic_DNA"/>
</dbReference>
<evidence type="ECO:0000256" key="1">
    <source>
        <dbReference type="ARBA" id="ARBA00011245"/>
    </source>
</evidence>
<keyword evidence="3 6" id="KW-0547">Nucleotide-binding</keyword>
<evidence type="ECO:0000256" key="5">
    <source>
        <dbReference type="ARBA" id="ARBA00022840"/>
    </source>
</evidence>
<feature type="binding site" evidence="6">
    <location>
        <position position="37"/>
    </location>
    <ligand>
        <name>ATP</name>
        <dbReference type="ChEBI" id="CHEBI:30616"/>
    </ligand>
</feature>
<reference evidence="8" key="1">
    <citation type="submission" date="2021-09" db="EMBL/GenBank/DDBJ databases">
        <authorList>
            <consortium name="AG Swart"/>
            <person name="Singh M."/>
            <person name="Singh A."/>
            <person name="Seah K."/>
            <person name="Emmerich C."/>
        </authorList>
    </citation>
    <scope>NUCLEOTIDE SEQUENCE</scope>
    <source>
        <strain evidence="8">ATCC30299</strain>
    </source>
</reference>
<dbReference type="FunFam" id="1.10.510.10:FF:000571">
    <property type="entry name" value="Maternal embryonic leucine zipper kinase"/>
    <property type="match status" value="1"/>
</dbReference>
<comment type="caution">
    <text evidence="8">The sequence shown here is derived from an EMBL/GenBank/DDBJ whole genome shotgun (WGS) entry which is preliminary data.</text>
</comment>
<dbReference type="GO" id="GO:0004674">
    <property type="term" value="F:protein serine/threonine kinase activity"/>
    <property type="evidence" value="ECO:0007669"/>
    <property type="project" value="InterPro"/>
</dbReference>
<accession>A0AAU9IU15</accession>
<dbReference type="GO" id="GO:0005776">
    <property type="term" value="C:autophagosome"/>
    <property type="evidence" value="ECO:0007669"/>
    <property type="project" value="TreeGrafter"/>
</dbReference>
<proteinExistence type="predicted"/>
<keyword evidence="2" id="KW-0808">Transferase</keyword>
<feature type="domain" description="Protein kinase" evidence="7">
    <location>
        <begin position="8"/>
        <end position="260"/>
    </location>
</feature>
<keyword evidence="9" id="KW-1185">Reference proteome</keyword>
<name>A0AAU9IU15_9CILI</name>
<dbReference type="PROSITE" id="PS50011">
    <property type="entry name" value="PROTEIN_KINASE_DOM"/>
    <property type="match status" value="1"/>
</dbReference>
<dbReference type="PROSITE" id="PS00107">
    <property type="entry name" value="PROTEIN_KINASE_ATP"/>
    <property type="match status" value="1"/>
</dbReference>
<dbReference type="AlphaFoldDB" id="A0AAU9IU15"/>
<dbReference type="PROSITE" id="PS00108">
    <property type="entry name" value="PROTEIN_KINASE_ST"/>
    <property type="match status" value="1"/>
</dbReference>
<comment type="subunit">
    <text evidence="1">Monomer.</text>
</comment>
<dbReference type="Pfam" id="PF00069">
    <property type="entry name" value="Pkinase"/>
    <property type="match status" value="1"/>
</dbReference>
<dbReference type="Proteomes" id="UP001162131">
    <property type="component" value="Unassembled WGS sequence"/>
</dbReference>
<evidence type="ECO:0000256" key="3">
    <source>
        <dbReference type="ARBA" id="ARBA00022741"/>
    </source>
</evidence>
<evidence type="ECO:0000313" key="8">
    <source>
        <dbReference type="EMBL" id="CAG9314730.1"/>
    </source>
</evidence>